<evidence type="ECO:0000313" key="3">
    <source>
        <dbReference type="Proteomes" id="UP000612585"/>
    </source>
</evidence>
<accession>A0A8J4E2N4</accession>
<keyword evidence="3" id="KW-1185">Reference proteome</keyword>
<dbReference type="Proteomes" id="UP000612585">
    <property type="component" value="Unassembled WGS sequence"/>
</dbReference>
<dbReference type="AlphaFoldDB" id="A0A8J4E2N4"/>
<evidence type="ECO:0000256" key="1">
    <source>
        <dbReference type="SAM" id="MobiDB-lite"/>
    </source>
</evidence>
<feature type="region of interest" description="Disordered" evidence="1">
    <location>
        <begin position="41"/>
        <end position="81"/>
    </location>
</feature>
<feature type="compositionally biased region" description="Basic and acidic residues" evidence="1">
    <location>
        <begin position="52"/>
        <end position="62"/>
    </location>
</feature>
<dbReference type="EMBL" id="BOPG01000045">
    <property type="protein sequence ID" value="GIJ59169.1"/>
    <property type="molecule type" value="Genomic_DNA"/>
</dbReference>
<gene>
    <name evidence="2" type="ORF">Vau01_066850</name>
</gene>
<sequence>MGRRRISPALVIRRDRTAKSLPTVAREGAIEVVMISSNRTGDGVAGNGAYPGRKDCPYHRPAEPVGGSNVDRVIRTPVGPA</sequence>
<reference evidence="2" key="1">
    <citation type="submission" date="2021-01" db="EMBL/GenBank/DDBJ databases">
        <title>Whole genome shotgun sequence of Virgisporangium aurantiacum NBRC 16421.</title>
        <authorList>
            <person name="Komaki H."/>
            <person name="Tamura T."/>
        </authorList>
    </citation>
    <scope>NUCLEOTIDE SEQUENCE</scope>
    <source>
        <strain evidence="2">NBRC 16421</strain>
    </source>
</reference>
<name>A0A8J4E2N4_9ACTN</name>
<evidence type="ECO:0000313" key="2">
    <source>
        <dbReference type="EMBL" id="GIJ59169.1"/>
    </source>
</evidence>
<protein>
    <submittedName>
        <fullName evidence="2">Uncharacterized protein</fullName>
    </submittedName>
</protein>
<organism evidence="2 3">
    <name type="scientific">Virgisporangium aurantiacum</name>
    <dbReference type="NCBI Taxonomy" id="175570"/>
    <lineage>
        <taxon>Bacteria</taxon>
        <taxon>Bacillati</taxon>
        <taxon>Actinomycetota</taxon>
        <taxon>Actinomycetes</taxon>
        <taxon>Micromonosporales</taxon>
        <taxon>Micromonosporaceae</taxon>
        <taxon>Virgisporangium</taxon>
    </lineage>
</organism>
<proteinExistence type="predicted"/>
<comment type="caution">
    <text evidence="2">The sequence shown here is derived from an EMBL/GenBank/DDBJ whole genome shotgun (WGS) entry which is preliminary data.</text>
</comment>